<feature type="compositionally biased region" description="Polar residues" evidence="1">
    <location>
        <begin position="21"/>
        <end position="40"/>
    </location>
</feature>
<evidence type="ECO:0000313" key="4">
    <source>
        <dbReference type="Proteomes" id="UP000005240"/>
    </source>
</evidence>
<name>A0A180GK01_PUCT1</name>
<feature type="compositionally biased region" description="Acidic residues" evidence="1">
    <location>
        <begin position="88"/>
        <end position="103"/>
    </location>
</feature>
<dbReference type="EMBL" id="ADAS02000055">
    <property type="protein sequence ID" value="OAV93107.1"/>
    <property type="molecule type" value="Genomic_DNA"/>
</dbReference>
<accession>A0A180GK01</accession>
<dbReference type="AlphaFoldDB" id="A0A180GK01"/>
<feature type="region of interest" description="Disordered" evidence="1">
    <location>
        <begin position="1"/>
        <end position="128"/>
    </location>
</feature>
<evidence type="ECO:0000313" key="3">
    <source>
        <dbReference type="EnsemblFungi" id="PTTG_05397-t43_1-p1"/>
    </source>
</evidence>
<protein>
    <submittedName>
        <fullName evidence="2 3">Uncharacterized protein</fullName>
    </submittedName>
</protein>
<sequence>MSQLQPNYITSGHQIGIGASLPSTSTNPAIQSKSTRSPTKFSPHKAAAAEPSTSVASIKSDHHRAAPSSTNAKGKAKAVSPLAKPSEDIETASEEYFEEESEEEIKPKRQGRPCKDILKDAAKRMKQL</sequence>
<keyword evidence="4" id="KW-1185">Reference proteome</keyword>
<reference evidence="3" key="4">
    <citation type="submission" date="2025-05" db="UniProtKB">
        <authorList>
            <consortium name="EnsemblFungi"/>
        </authorList>
    </citation>
    <scope>IDENTIFICATION</scope>
    <source>
        <strain evidence="3">isolate 1-1 / race 1 (BBBD)</strain>
    </source>
</reference>
<reference evidence="2" key="2">
    <citation type="submission" date="2016-05" db="EMBL/GenBank/DDBJ databases">
        <title>Comparative analysis highlights variable genome content of wheat rusts and divergence of the mating loci.</title>
        <authorList>
            <person name="Cuomo C.A."/>
            <person name="Bakkeren G."/>
            <person name="Szabo L."/>
            <person name="Khalil H."/>
            <person name="Joly D."/>
            <person name="Goldberg J."/>
            <person name="Young S."/>
            <person name="Zeng Q."/>
            <person name="Fellers J."/>
        </authorList>
    </citation>
    <scope>NUCLEOTIDE SEQUENCE [LARGE SCALE GENOMIC DNA]</scope>
    <source>
        <strain evidence="2">1-1 BBBD Race 1</strain>
    </source>
</reference>
<dbReference type="VEuPathDB" id="FungiDB:PTTG_05397"/>
<proteinExistence type="predicted"/>
<gene>
    <name evidence="2" type="ORF">PTTG_05397</name>
</gene>
<dbReference type="Proteomes" id="UP000005240">
    <property type="component" value="Unassembled WGS sequence"/>
</dbReference>
<evidence type="ECO:0000313" key="2">
    <source>
        <dbReference type="EMBL" id="OAV93107.1"/>
    </source>
</evidence>
<dbReference type="EnsemblFungi" id="PTTG_05397-t43_1">
    <property type="protein sequence ID" value="PTTG_05397-t43_1-p1"/>
    <property type="gene ID" value="PTTG_05397"/>
</dbReference>
<feature type="compositionally biased region" description="Basic and acidic residues" evidence="1">
    <location>
        <begin position="113"/>
        <end position="128"/>
    </location>
</feature>
<organism evidence="2">
    <name type="scientific">Puccinia triticina (isolate 1-1 / race 1 (BBBD))</name>
    <name type="common">Brown leaf rust fungus</name>
    <dbReference type="NCBI Taxonomy" id="630390"/>
    <lineage>
        <taxon>Eukaryota</taxon>
        <taxon>Fungi</taxon>
        <taxon>Dikarya</taxon>
        <taxon>Basidiomycota</taxon>
        <taxon>Pucciniomycotina</taxon>
        <taxon>Pucciniomycetes</taxon>
        <taxon>Pucciniales</taxon>
        <taxon>Pucciniaceae</taxon>
        <taxon>Puccinia</taxon>
    </lineage>
</organism>
<feature type="compositionally biased region" description="Polar residues" evidence="1">
    <location>
        <begin position="1"/>
        <end position="13"/>
    </location>
</feature>
<reference evidence="2" key="1">
    <citation type="submission" date="2009-11" db="EMBL/GenBank/DDBJ databases">
        <authorList>
            <consortium name="The Broad Institute Genome Sequencing Platform"/>
            <person name="Ward D."/>
            <person name="Feldgarden M."/>
            <person name="Earl A."/>
            <person name="Young S.K."/>
            <person name="Zeng Q."/>
            <person name="Koehrsen M."/>
            <person name="Alvarado L."/>
            <person name="Berlin A."/>
            <person name="Bochicchio J."/>
            <person name="Borenstein D."/>
            <person name="Chapman S.B."/>
            <person name="Chen Z."/>
            <person name="Engels R."/>
            <person name="Freedman E."/>
            <person name="Gellesch M."/>
            <person name="Goldberg J."/>
            <person name="Griggs A."/>
            <person name="Gujja S."/>
            <person name="Heilman E."/>
            <person name="Heiman D."/>
            <person name="Hepburn T."/>
            <person name="Howarth C."/>
            <person name="Jen D."/>
            <person name="Larson L."/>
            <person name="Lewis B."/>
            <person name="Mehta T."/>
            <person name="Park D."/>
            <person name="Pearson M."/>
            <person name="Roberts A."/>
            <person name="Saif S."/>
            <person name="Shea T."/>
            <person name="Shenoy N."/>
            <person name="Sisk P."/>
            <person name="Stolte C."/>
            <person name="Sykes S."/>
            <person name="Thomson T."/>
            <person name="Walk T."/>
            <person name="White J."/>
            <person name="Yandava C."/>
            <person name="Izard J."/>
            <person name="Baranova O.V."/>
            <person name="Blanton J.M."/>
            <person name="Tanner A.C."/>
            <person name="Dewhirst F.E."/>
            <person name="Haas B."/>
            <person name="Nusbaum C."/>
            <person name="Birren B."/>
        </authorList>
    </citation>
    <scope>NUCLEOTIDE SEQUENCE [LARGE SCALE GENOMIC DNA]</scope>
    <source>
        <strain evidence="2">1-1 BBBD Race 1</strain>
    </source>
</reference>
<evidence type="ECO:0000256" key="1">
    <source>
        <dbReference type="SAM" id="MobiDB-lite"/>
    </source>
</evidence>
<reference evidence="3 4" key="3">
    <citation type="journal article" date="2017" name="G3 (Bethesda)">
        <title>Comparative analysis highlights variable genome content of wheat rusts and divergence of the mating loci.</title>
        <authorList>
            <person name="Cuomo C.A."/>
            <person name="Bakkeren G."/>
            <person name="Khalil H.B."/>
            <person name="Panwar V."/>
            <person name="Joly D."/>
            <person name="Linning R."/>
            <person name="Sakthikumar S."/>
            <person name="Song X."/>
            <person name="Adiconis X."/>
            <person name="Fan L."/>
            <person name="Goldberg J.M."/>
            <person name="Levin J.Z."/>
            <person name="Young S."/>
            <person name="Zeng Q."/>
            <person name="Anikster Y."/>
            <person name="Bruce M."/>
            <person name="Wang M."/>
            <person name="Yin C."/>
            <person name="McCallum B."/>
            <person name="Szabo L.J."/>
            <person name="Hulbert S."/>
            <person name="Chen X."/>
            <person name="Fellers J.P."/>
        </authorList>
    </citation>
    <scope>NUCLEOTIDE SEQUENCE</scope>
    <source>
        <strain evidence="3">isolate 1-1 / race 1 (BBBD)</strain>
        <strain evidence="4">Isolate 1-1 / race 1 (BBBD)</strain>
    </source>
</reference>